<gene>
    <name evidence="10" type="ORF">I6N95_04610</name>
</gene>
<keyword evidence="11" id="KW-1185">Reference proteome</keyword>
<evidence type="ECO:0000259" key="9">
    <source>
        <dbReference type="Pfam" id="PF02782"/>
    </source>
</evidence>
<dbReference type="GO" id="GO:0005829">
    <property type="term" value="C:cytosol"/>
    <property type="evidence" value="ECO:0007669"/>
    <property type="project" value="TreeGrafter"/>
</dbReference>
<dbReference type="Gene3D" id="3.30.420.40">
    <property type="match status" value="2"/>
</dbReference>
<evidence type="ECO:0000313" key="10">
    <source>
        <dbReference type="EMBL" id="MBP1040290.1"/>
    </source>
</evidence>
<dbReference type="InterPro" id="IPR000577">
    <property type="entry name" value="Carb_kinase_FGGY"/>
</dbReference>
<dbReference type="PANTHER" id="PTHR10196">
    <property type="entry name" value="SUGAR KINASE"/>
    <property type="match status" value="1"/>
</dbReference>
<evidence type="ECO:0000256" key="1">
    <source>
        <dbReference type="ARBA" id="ARBA00009156"/>
    </source>
</evidence>
<evidence type="ECO:0000256" key="2">
    <source>
        <dbReference type="ARBA" id="ARBA00022679"/>
    </source>
</evidence>
<dbReference type="Proteomes" id="UP000674938">
    <property type="component" value="Unassembled WGS sequence"/>
</dbReference>
<dbReference type="PROSITE" id="PS00933">
    <property type="entry name" value="FGGY_KINASES_1"/>
    <property type="match status" value="1"/>
</dbReference>
<evidence type="ECO:0000256" key="6">
    <source>
        <dbReference type="ARBA" id="ARBA00043149"/>
    </source>
</evidence>
<evidence type="ECO:0000256" key="5">
    <source>
        <dbReference type="ARBA" id="ARBA00022840"/>
    </source>
</evidence>
<reference evidence="10" key="1">
    <citation type="submission" date="2020-12" db="EMBL/GenBank/DDBJ databases">
        <title>Vagococcus allomyrinae sp. nov. and Enterococcus lavae sp. nov., isolated from the larvae of Allomyrina dichotoma.</title>
        <authorList>
            <person name="Lee S.D."/>
        </authorList>
    </citation>
    <scope>NUCLEOTIDE SEQUENCE</scope>
    <source>
        <strain evidence="10">BWB3-3</strain>
    </source>
</reference>
<dbReference type="EMBL" id="JAEEGA010000002">
    <property type="protein sequence ID" value="MBP1040290.1"/>
    <property type="molecule type" value="Genomic_DNA"/>
</dbReference>
<evidence type="ECO:0000259" key="8">
    <source>
        <dbReference type="Pfam" id="PF00370"/>
    </source>
</evidence>
<dbReference type="InterPro" id="IPR018483">
    <property type="entry name" value="Carb_kinase_FGGY_CS"/>
</dbReference>
<dbReference type="InterPro" id="IPR018485">
    <property type="entry name" value="FGGY_C"/>
</dbReference>
<organism evidence="10 11">
    <name type="scientific">Vagococcus allomyrinae</name>
    <dbReference type="NCBI Taxonomy" id="2794353"/>
    <lineage>
        <taxon>Bacteria</taxon>
        <taxon>Bacillati</taxon>
        <taxon>Bacillota</taxon>
        <taxon>Bacilli</taxon>
        <taxon>Lactobacillales</taxon>
        <taxon>Enterococcaceae</taxon>
        <taxon>Vagococcus</taxon>
    </lineage>
</organism>
<dbReference type="InterPro" id="IPR018484">
    <property type="entry name" value="FGGY_N"/>
</dbReference>
<comment type="similarity">
    <text evidence="1 7">Belongs to the FGGY kinase family.</text>
</comment>
<proteinExistence type="inferred from homology"/>
<keyword evidence="3" id="KW-0547">Nucleotide-binding</keyword>
<dbReference type="InterPro" id="IPR043129">
    <property type="entry name" value="ATPase_NBD"/>
</dbReference>
<dbReference type="PIRSF" id="PIRSF000538">
    <property type="entry name" value="GlpK"/>
    <property type="match status" value="1"/>
</dbReference>
<dbReference type="CDD" id="cd07769">
    <property type="entry name" value="ASKHA_NBD_FGGY_GK"/>
    <property type="match status" value="1"/>
</dbReference>
<dbReference type="Pfam" id="PF02782">
    <property type="entry name" value="FGGY_C"/>
    <property type="match status" value="1"/>
</dbReference>
<dbReference type="PANTHER" id="PTHR10196:SF69">
    <property type="entry name" value="GLYCEROL KINASE"/>
    <property type="match status" value="1"/>
</dbReference>
<feature type="domain" description="Carbohydrate kinase FGGY C-terminal" evidence="9">
    <location>
        <begin position="255"/>
        <end position="436"/>
    </location>
</feature>
<sequence>MKEKKMRLVIDQSTSGTKLLLVRNGNILKRYDKTHQQLHPESGWVEQDALEIWDNVKGLIDLAMTTNKLDSTMIASLSITNQRETIIAWDKETGLPLYNAIVWQCNRSQDICKRLISQGKEAVINSKTGLKLDPYFSGTKIKWLFENVPIIAEKSTAGKLALGTVDSWLIWNLTQGKVFATDTTNACRTLLFDINELRWDEELLEMFGATRSDLPDVKESSTIFGYYKGVKIQGVMADSQAALVGQKCTQYGEVKLTLGTGASVLMQMDGNGFIRDTQVMTTIAHANQGKVDYAMEGIIRSCADSINWFQKQITTFSDIDHACNLVLETRSNEEVYFIPALQGLASPFWTNNATGLFVGMKLTSNRRDLLRAILESIVFQVKSIIDVMEEVADKKIKCIKVDGGVTKNHQLMKMLATILGKEIIINNVEELSAIGVYSIVEKVTETITLNQSIIDPINNSVFQEKAALIHRFESWKKLISRFEEKEDK</sequence>
<feature type="domain" description="Carbohydrate kinase FGGY N-terminal" evidence="8">
    <location>
        <begin position="7"/>
        <end position="228"/>
    </location>
</feature>
<name>A0A940STH2_9ENTE</name>
<keyword evidence="2 7" id="KW-0808">Transferase</keyword>
<dbReference type="GO" id="GO:0019563">
    <property type="term" value="P:glycerol catabolic process"/>
    <property type="evidence" value="ECO:0007669"/>
    <property type="project" value="TreeGrafter"/>
</dbReference>
<dbReference type="AlphaFoldDB" id="A0A940STH2"/>
<keyword evidence="4 7" id="KW-0418">Kinase</keyword>
<protein>
    <recommendedName>
        <fullName evidence="6">ATP:glycerol 3-phosphotransferase</fullName>
    </recommendedName>
</protein>
<evidence type="ECO:0000256" key="3">
    <source>
        <dbReference type="ARBA" id="ARBA00022741"/>
    </source>
</evidence>
<evidence type="ECO:0000256" key="4">
    <source>
        <dbReference type="ARBA" id="ARBA00022777"/>
    </source>
</evidence>
<dbReference type="GO" id="GO:0005524">
    <property type="term" value="F:ATP binding"/>
    <property type="evidence" value="ECO:0007669"/>
    <property type="project" value="UniProtKB-KW"/>
</dbReference>
<dbReference type="Pfam" id="PF00370">
    <property type="entry name" value="FGGY_N"/>
    <property type="match status" value="1"/>
</dbReference>
<comment type="caution">
    <text evidence="10">The sequence shown here is derived from an EMBL/GenBank/DDBJ whole genome shotgun (WGS) entry which is preliminary data.</text>
</comment>
<keyword evidence="5" id="KW-0067">ATP-binding</keyword>
<dbReference type="PROSITE" id="PS00445">
    <property type="entry name" value="FGGY_KINASES_2"/>
    <property type="match status" value="1"/>
</dbReference>
<accession>A0A940STH2</accession>
<dbReference type="GO" id="GO:0004370">
    <property type="term" value="F:glycerol kinase activity"/>
    <property type="evidence" value="ECO:0007669"/>
    <property type="project" value="TreeGrafter"/>
</dbReference>
<evidence type="ECO:0000256" key="7">
    <source>
        <dbReference type="RuleBase" id="RU003733"/>
    </source>
</evidence>
<evidence type="ECO:0000313" key="11">
    <source>
        <dbReference type="Proteomes" id="UP000674938"/>
    </source>
</evidence>
<dbReference type="SUPFAM" id="SSF53067">
    <property type="entry name" value="Actin-like ATPase domain"/>
    <property type="match status" value="2"/>
</dbReference>